<dbReference type="SUPFAM" id="SSF52540">
    <property type="entry name" value="P-loop containing nucleoside triphosphate hydrolases"/>
    <property type="match status" value="2"/>
</dbReference>
<keyword evidence="3" id="KW-1185">Reference proteome</keyword>
<dbReference type="InterPro" id="IPR014001">
    <property type="entry name" value="Helicase_ATP-bd"/>
</dbReference>
<evidence type="ECO:0000256" key="1">
    <source>
        <dbReference type="ARBA" id="ARBA00022801"/>
    </source>
</evidence>
<dbReference type="InterPro" id="IPR007527">
    <property type="entry name" value="Znf_SWIM"/>
</dbReference>
<dbReference type="GO" id="GO:0008270">
    <property type="term" value="F:zinc ion binding"/>
    <property type="evidence" value="ECO:0007669"/>
    <property type="project" value="InterPro"/>
</dbReference>
<comment type="caution">
    <text evidence="2">The sequence shown here is derived from an EMBL/GenBank/DDBJ whole genome shotgun (WGS) entry which is preliminary data.</text>
</comment>
<dbReference type="Gene3D" id="3.40.50.10810">
    <property type="entry name" value="Tandem AAA-ATPase domain"/>
    <property type="match status" value="1"/>
</dbReference>
<dbReference type="Gene3D" id="3.40.50.300">
    <property type="entry name" value="P-loop containing nucleotide triphosphate hydrolases"/>
    <property type="match status" value="1"/>
</dbReference>
<dbReference type="CDD" id="cd18012">
    <property type="entry name" value="DEXQc_arch_SWI2_SNF2"/>
    <property type="match status" value="1"/>
</dbReference>
<dbReference type="SMART" id="SM00490">
    <property type="entry name" value="HELICc"/>
    <property type="match status" value="1"/>
</dbReference>
<evidence type="ECO:0000313" key="2">
    <source>
        <dbReference type="EMBL" id="OCL31920.1"/>
    </source>
</evidence>
<dbReference type="InterPro" id="IPR027417">
    <property type="entry name" value="P-loop_NTPase"/>
</dbReference>
<dbReference type="Pfam" id="PF00271">
    <property type="entry name" value="Helicase_C"/>
    <property type="match status" value="1"/>
</dbReference>
<dbReference type="AlphaFoldDB" id="A0A1C0AII0"/>
<dbReference type="CDD" id="cd18793">
    <property type="entry name" value="SF2_C_SNF"/>
    <property type="match status" value="1"/>
</dbReference>
<dbReference type="PROSITE" id="PS51192">
    <property type="entry name" value="HELICASE_ATP_BIND_1"/>
    <property type="match status" value="1"/>
</dbReference>
<dbReference type="Proteomes" id="UP000093501">
    <property type="component" value="Unassembled WGS sequence"/>
</dbReference>
<dbReference type="RefSeq" id="WP_068752269.1">
    <property type="nucleotide sequence ID" value="NZ_LR214441.1"/>
</dbReference>
<dbReference type="InterPro" id="IPR038718">
    <property type="entry name" value="SNF2-like_sf"/>
</dbReference>
<name>A0A1C0AII0_9ACTN</name>
<dbReference type="PROSITE" id="PS50966">
    <property type="entry name" value="ZF_SWIM"/>
    <property type="match status" value="1"/>
</dbReference>
<gene>
    <name evidence="2" type="ORF">BCR15_07630</name>
</gene>
<dbReference type="GO" id="GO:0005524">
    <property type="term" value="F:ATP binding"/>
    <property type="evidence" value="ECO:0007669"/>
    <property type="project" value="InterPro"/>
</dbReference>
<reference evidence="3" key="1">
    <citation type="submission" date="2016-07" db="EMBL/GenBank/DDBJ databases">
        <authorList>
            <person name="Florea S."/>
            <person name="Webb J.S."/>
            <person name="Jaromczyk J."/>
            <person name="Schardl C.L."/>
        </authorList>
    </citation>
    <scope>NUCLEOTIDE SEQUENCE [LARGE SCALE GENOMIC DNA]</scope>
    <source>
        <strain evidence="3">IPBSL-7</strain>
    </source>
</reference>
<dbReference type="InterPro" id="IPR000330">
    <property type="entry name" value="SNF2_N"/>
</dbReference>
<dbReference type="EMBL" id="MBQD01000024">
    <property type="protein sequence ID" value="OCL31920.1"/>
    <property type="molecule type" value="Genomic_DNA"/>
</dbReference>
<dbReference type="Pfam" id="PF00176">
    <property type="entry name" value="SNF2-rel_dom"/>
    <property type="match status" value="1"/>
</dbReference>
<sequence>MEPGVEWVRDFPEAELKRLFGAPTFFRGRSYHESGHVKDLHVADGYCRALVTGSGRQIYETEAERTGRRLRTHCTCPLGHSCKHVVAIMLEARAHVDAAFGPAPSWEDQLAPLIAGTDARASAGRRLALEFAVAATTYTGTPRITLQPLREGSRTPWVKTGATWGDLIQAYRSPDLNQPQRGVLAQIHQLSPDGGYGYGIAPTLDLAGLGPLVWPLLQRAAALGVELLAGEGLRSVRMADGAATVTLDLARDDDGAIHARPRASVLPAGAPGRLLLLGSPAHGLGHLDGGTLTLWALAAPPPDGLDRLIAGGDTVDVPAHDAGRFLSLYYPALARSGAVGSVDGSVEPPDLSPPRLHLTVRHRPTHVAGLTWGFTYPSPVPGGAPTVLPLDPEPDGPPRDHAAEQRLTDHGARLLGAHPALLGTGRQPLLGTAELAGMALATFLIETLPDLRAAGVDVVEVGDAAEYAEADEAPVIHLSADDGAERDWFNLHITVTVDGQDVPFDQLFAALAAGDEALLLDSGTWFSLDIPELHDLRRLIEEARDLVDPDSPGTLRLNPFQAGLWEELVGLGVVARQSRRWREAVERLLPDGDRQDIPVPAGLRADLRPYQERGFRWLAALWDAGLGGVLADDMGLGKTLQTLALLERARADGQLEGAPVLVVAPASVVGTWLDEAARFAPDLRVVAITATGRKRGDDVAAAVSGAHVVVTSYTLLRLEDAEYRALTWSGLILDEAQFVKNHRSRTYQAARRLGAPFTLAITGTPLENSLMDLWSMLSLSAPGLFPKPEQFTERYRKPIEVERDRGALETLRRRIRPFVLRRTKREVVQELPEKIEQLQRIDLTPAHRKVYDRYLQRERQRVLGMLNDLDRNRVAIFRALTMLRQLALDPVLVDAVDDAHGHGRSAKVTSLVEQITELAAEGHRALVFSSFTGYLALVREALDEAGVGYVYLDGRTRDRPARIARFREGDDPVFLISLKAGGFGLTLTEADYVFVLDPWWNPAAENQAIDRTHRIGQTRSVNVYRMVSVDTIEEKVVALQERKRDLFTSVVDSGSFSSGRITAADIRGLFEG</sequence>
<dbReference type="InterPro" id="IPR001650">
    <property type="entry name" value="Helicase_C-like"/>
</dbReference>
<proteinExistence type="predicted"/>
<accession>A0A1C0AII0</accession>
<dbReference type="GO" id="GO:0016787">
    <property type="term" value="F:hydrolase activity"/>
    <property type="evidence" value="ECO:0007669"/>
    <property type="project" value="UniProtKB-KW"/>
</dbReference>
<dbReference type="SMART" id="SM00487">
    <property type="entry name" value="DEXDc"/>
    <property type="match status" value="1"/>
</dbReference>
<evidence type="ECO:0000313" key="3">
    <source>
        <dbReference type="Proteomes" id="UP000093501"/>
    </source>
</evidence>
<protein>
    <submittedName>
        <fullName evidence="2">Uncharacterized protein</fullName>
    </submittedName>
</protein>
<keyword evidence="1" id="KW-0378">Hydrolase</keyword>
<dbReference type="PROSITE" id="PS51194">
    <property type="entry name" value="HELICASE_CTER"/>
    <property type="match status" value="1"/>
</dbReference>
<organism evidence="2 3">
    <name type="scientific">Tessaracoccus lapidicaptus</name>
    <dbReference type="NCBI Taxonomy" id="1427523"/>
    <lineage>
        <taxon>Bacteria</taxon>
        <taxon>Bacillati</taxon>
        <taxon>Actinomycetota</taxon>
        <taxon>Actinomycetes</taxon>
        <taxon>Propionibacteriales</taxon>
        <taxon>Propionibacteriaceae</taxon>
        <taxon>Tessaracoccus</taxon>
    </lineage>
</organism>
<dbReference type="PANTHER" id="PTHR10799">
    <property type="entry name" value="SNF2/RAD54 HELICASE FAMILY"/>
    <property type="match status" value="1"/>
</dbReference>
<dbReference type="InterPro" id="IPR049730">
    <property type="entry name" value="SNF2/RAD54-like_C"/>
</dbReference>